<sequence>MQRRLSKKRKILTRYKPEILNMKNQGFSLRQISKELMRRHNLKISRNYLSELLNNKSHKLSIVAVSK</sequence>
<proteinExistence type="predicted"/>
<dbReference type="Proteomes" id="UP000320813">
    <property type="component" value="Unassembled WGS sequence"/>
</dbReference>
<comment type="caution">
    <text evidence="1">The sequence shown here is derived from an EMBL/GenBank/DDBJ whole genome shotgun (WGS) entry which is preliminary data.</text>
</comment>
<protein>
    <submittedName>
        <fullName evidence="1">Uncharacterized protein</fullName>
    </submittedName>
</protein>
<dbReference type="EMBL" id="SGBD01000004">
    <property type="protein sequence ID" value="RZD14159.1"/>
    <property type="molecule type" value="Genomic_DNA"/>
</dbReference>
<evidence type="ECO:0000313" key="1">
    <source>
        <dbReference type="EMBL" id="RZD14159.1"/>
    </source>
</evidence>
<dbReference type="AlphaFoldDB" id="A0A519BA54"/>
<name>A0A519BA54_9DELT</name>
<gene>
    <name evidence="1" type="ORF">EVJ47_07975</name>
</gene>
<reference evidence="1 2" key="1">
    <citation type="submission" date="2019-01" db="EMBL/GenBank/DDBJ databases">
        <title>Insights into ecological role of a new deltaproteobacterial order Candidatus Sinidesulfobacterales (Sva0485) by metagenomics and metatranscriptomics.</title>
        <authorList>
            <person name="Tan S."/>
            <person name="Liu J."/>
            <person name="Fang Y."/>
            <person name="Hedlund B.P."/>
            <person name="Lian Z.H."/>
            <person name="Huang L.Y."/>
            <person name="Li J.T."/>
            <person name="Huang L.N."/>
            <person name="Li W.J."/>
            <person name="Jiang H.C."/>
            <person name="Dong H.L."/>
            <person name="Shu W.S."/>
        </authorList>
    </citation>
    <scope>NUCLEOTIDE SEQUENCE [LARGE SCALE GENOMIC DNA]</scope>
    <source>
        <strain evidence="1">AP3</strain>
    </source>
</reference>
<accession>A0A519BA54</accession>
<evidence type="ECO:0000313" key="2">
    <source>
        <dbReference type="Proteomes" id="UP000320813"/>
    </source>
</evidence>
<organism evidence="1 2">
    <name type="scientific">Candidatus Acidulodesulfobacterium ferriphilum</name>
    <dbReference type="NCBI Taxonomy" id="2597223"/>
    <lineage>
        <taxon>Bacteria</taxon>
        <taxon>Deltaproteobacteria</taxon>
        <taxon>Candidatus Acidulodesulfobacterales</taxon>
        <taxon>Candidatus Acidulodesulfobacterium</taxon>
    </lineage>
</organism>